<evidence type="ECO:0000256" key="2">
    <source>
        <dbReference type="ARBA" id="ARBA00022630"/>
    </source>
</evidence>
<evidence type="ECO:0000256" key="1">
    <source>
        <dbReference type="ARBA" id="ARBA00007992"/>
    </source>
</evidence>
<evidence type="ECO:0000259" key="6">
    <source>
        <dbReference type="Pfam" id="PF01494"/>
    </source>
</evidence>
<keyword evidence="5" id="KW-0503">Monooxygenase</keyword>
<evidence type="ECO:0000313" key="7">
    <source>
        <dbReference type="EMBL" id="KAF2137172.1"/>
    </source>
</evidence>
<keyword evidence="2" id="KW-0285">Flavoprotein</keyword>
<gene>
    <name evidence="7" type="ORF">K452DRAFT_329390</name>
</gene>
<dbReference type="Proteomes" id="UP000799438">
    <property type="component" value="Unassembled WGS sequence"/>
</dbReference>
<evidence type="ECO:0000256" key="4">
    <source>
        <dbReference type="ARBA" id="ARBA00023002"/>
    </source>
</evidence>
<evidence type="ECO:0000313" key="8">
    <source>
        <dbReference type="Proteomes" id="UP000799438"/>
    </source>
</evidence>
<feature type="domain" description="FAD-binding" evidence="6">
    <location>
        <begin position="4"/>
        <end position="355"/>
    </location>
</feature>
<dbReference type="GO" id="GO:0071949">
    <property type="term" value="F:FAD binding"/>
    <property type="evidence" value="ECO:0007669"/>
    <property type="project" value="InterPro"/>
</dbReference>
<dbReference type="RefSeq" id="XP_033392890.1">
    <property type="nucleotide sequence ID" value="XM_033545052.1"/>
</dbReference>
<accession>A0A6A6AZ07</accession>
<keyword evidence="4" id="KW-0560">Oxidoreductase</keyword>
<dbReference type="SUPFAM" id="SSF54373">
    <property type="entry name" value="FAD-linked reductases, C-terminal domain"/>
    <property type="match status" value="1"/>
</dbReference>
<dbReference type="InterPro" id="IPR036188">
    <property type="entry name" value="FAD/NAD-bd_sf"/>
</dbReference>
<dbReference type="Pfam" id="PF01494">
    <property type="entry name" value="FAD_binding_3"/>
    <property type="match status" value="1"/>
</dbReference>
<dbReference type="GO" id="GO:0004497">
    <property type="term" value="F:monooxygenase activity"/>
    <property type="evidence" value="ECO:0007669"/>
    <property type="project" value="UniProtKB-KW"/>
</dbReference>
<protein>
    <recommendedName>
        <fullName evidence="6">FAD-binding domain-containing protein</fullName>
    </recommendedName>
</protein>
<dbReference type="PANTHER" id="PTHR13789">
    <property type="entry name" value="MONOOXYGENASE"/>
    <property type="match status" value="1"/>
</dbReference>
<name>A0A6A6AZ07_9PEZI</name>
<evidence type="ECO:0000256" key="3">
    <source>
        <dbReference type="ARBA" id="ARBA00022827"/>
    </source>
</evidence>
<dbReference type="InterPro" id="IPR002938">
    <property type="entry name" value="FAD-bd"/>
</dbReference>
<dbReference type="PRINTS" id="PR00420">
    <property type="entry name" value="RNGMNOXGNASE"/>
</dbReference>
<dbReference type="SUPFAM" id="SSF51905">
    <property type="entry name" value="FAD/NAD(P)-binding domain"/>
    <property type="match status" value="1"/>
</dbReference>
<evidence type="ECO:0000256" key="5">
    <source>
        <dbReference type="ARBA" id="ARBA00023033"/>
    </source>
</evidence>
<dbReference type="InterPro" id="IPR050493">
    <property type="entry name" value="FAD-dep_Monooxygenase_BioMet"/>
</dbReference>
<dbReference type="OrthoDB" id="9993796at2759"/>
<comment type="similarity">
    <text evidence="1">Belongs to the paxM FAD-dependent monooxygenase family.</text>
</comment>
<dbReference type="Gene3D" id="3.50.50.60">
    <property type="entry name" value="FAD/NAD(P)-binding domain"/>
    <property type="match status" value="1"/>
</dbReference>
<reference evidence="7" key="1">
    <citation type="journal article" date="2020" name="Stud. Mycol.">
        <title>101 Dothideomycetes genomes: a test case for predicting lifestyles and emergence of pathogens.</title>
        <authorList>
            <person name="Haridas S."/>
            <person name="Albert R."/>
            <person name="Binder M."/>
            <person name="Bloem J."/>
            <person name="Labutti K."/>
            <person name="Salamov A."/>
            <person name="Andreopoulos B."/>
            <person name="Baker S."/>
            <person name="Barry K."/>
            <person name="Bills G."/>
            <person name="Bluhm B."/>
            <person name="Cannon C."/>
            <person name="Castanera R."/>
            <person name="Culley D."/>
            <person name="Daum C."/>
            <person name="Ezra D."/>
            <person name="Gonzalez J."/>
            <person name="Henrissat B."/>
            <person name="Kuo A."/>
            <person name="Liang C."/>
            <person name="Lipzen A."/>
            <person name="Lutzoni F."/>
            <person name="Magnuson J."/>
            <person name="Mondo S."/>
            <person name="Nolan M."/>
            <person name="Ohm R."/>
            <person name="Pangilinan J."/>
            <person name="Park H.-J."/>
            <person name="Ramirez L."/>
            <person name="Alfaro M."/>
            <person name="Sun H."/>
            <person name="Tritt A."/>
            <person name="Yoshinaga Y."/>
            <person name="Zwiers L.-H."/>
            <person name="Turgeon B."/>
            <person name="Goodwin S."/>
            <person name="Spatafora J."/>
            <person name="Crous P."/>
            <person name="Grigoriev I."/>
        </authorList>
    </citation>
    <scope>NUCLEOTIDE SEQUENCE</scope>
    <source>
        <strain evidence="7">CBS 121167</strain>
    </source>
</reference>
<dbReference type="PANTHER" id="PTHR13789:SF215">
    <property type="entry name" value="FAD-BINDING DOMAIN-CONTAINING PROTEIN-RELATED"/>
    <property type="match status" value="1"/>
</dbReference>
<dbReference type="EMBL" id="ML995506">
    <property type="protein sequence ID" value="KAF2137172.1"/>
    <property type="molecule type" value="Genomic_DNA"/>
</dbReference>
<keyword evidence="3" id="KW-0274">FAD</keyword>
<dbReference type="AlphaFoldDB" id="A0A6A6AZ07"/>
<organism evidence="7 8">
    <name type="scientific">Aplosporella prunicola CBS 121167</name>
    <dbReference type="NCBI Taxonomy" id="1176127"/>
    <lineage>
        <taxon>Eukaryota</taxon>
        <taxon>Fungi</taxon>
        <taxon>Dikarya</taxon>
        <taxon>Ascomycota</taxon>
        <taxon>Pezizomycotina</taxon>
        <taxon>Dothideomycetes</taxon>
        <taxon>Dothideomycetes incertae sedis</taxon>
        <taxon>Botryosphaeriales</taxon>
        <taxon>Aplosporellaceae</taxon>
        <taxon>Aplosporella</taxon>
    </lineage>
</organism>
<keyword evidence="8" id="KW-1185">Reference proteome</keyword>
<proteinExistence type="inferred from homology"/>
<dbReference type="GeneID" id="54302548"/>
<sequence length="421" mass="47038">MPLKVLIVGGGLAGFAAAIAVGRKGHTVEIFEKSKFSNEVGAALHFGPSCARVFRELDIDLEALDYVKCLRWRVFDENGAYMGQRYEMRDRQRELGFSGNEIMCHRVDAHSHLRQLALSYPNTRLHLSSGVQRLDPDTGTIMLQDGTVHQGDLIIGADGIHSKTVQAIAGPSCVAQPSGYNIFRFMVPVNKARADPAVSAFLDTIDNFQTHCDFRCERGPRFVMYTCRGGTLLNFGLLVPGELTKRDPQSMDWTSPSSPEEVLDVYYEFPPFLKTLIKMGEDVKHWAFAARDIPPVYTKGKLVLIGDAAHPMHPTHATGAVQGIEDAACLGELLTPDTTPSELPKRLRMYNALRYERTATLKYASELMSGGDADRLKALKRFLPHASLPEDVDAFIWLYDVIEETQRALRELQRPMERSRL</sequence>